<sequence>MTHSSRHRSDSPGSRRLYDPMRASTGTVSTDVYASPTSYHSHDGLLSAKTAERRGGFFTADTRDHVDVRPISTTTYRDANHATKSRTEYAVRPRSHTAVDSKRNPLSLVIPSTSSRSGGTVSAYDRSTSPLPPRASYSREDPERYITPSSSGRAQRRVYSSDYTSDSGYLEPPDHARGHRDQSYRIYRPGGVSHYPAYGDPRKWDDSRYYDAYSYTNARETFEKESAARSSQRTSRRTGRPLSMTATELATQSSYGRDSRRPPPSQRGFDRLPGEDRLRITSGRDYPDSEITNRETRKLTYPRAPVLHQDREDGYYSYTDDQKDSRRHRHRPRHRDSLRHAEKLLTPVITGLASLGLASGYSDDGRDAERFSRSEKYRSRESEYGHDRDKDYDRDHRDKGRDKALPGDERERQYRHHRERSQRRDHSSDYSSSELDTRTPRREKSSSRKHHDSGDSDKGTKQRSKDESLKVRSSRRDDISEVFSRRSVAEDGSEERPRKPVTVEPPVAKEPEAPPKSILKAPREKFPEEDNPIREGVAPLKDAHKKGIPPGARWTKIDRRLVNPAALELGHERFEERSEYVIVLRVLTKEEIQAYAVKTQEIRDERYKAAKEERLKAREERHRNGKNDSSSSDDEDEEDEPAPLAIEGAPAEDDFPVPRDKDRLTNKPVAEAAKAQR</sequence>
<feature type="compositionally biased region" description="Basic and acidic residues" evidence="1">
    <location>
        <begin position="363"/>
        <end position="412"/>
    </location>
</feature>
<gene>
    <name evidence="3" type="ORF">BGW36DRAFT_290029</name>
</gene>
<feature type="compositionally biased region" description="Basic and acidic residues" evidence="1">
    <location>
        <begin position="435"/>
        <end position="498"/>
    </location>
</feature>
<accession>A0AAD4L0Q0</accession>
<feature type="compositionally biased region" description="Acidic residues" evidence="1">
    <location>
        <begin position="631"/>
        <end position="641"/>
    </location>
</feature>
<dbReference type="RefSeq" id="XP_046075106.1">
    <property type="nucleotide sequence ID" value="XM_046210726.1"/>
</dbReference>
<feature type="compositionally biased region" description="Basic and acidic residues" evidence="1">
    <location>
        <begin position="656"/>
        <end position="665"/>
    </location>
</feature>
<feature type="region of interest" description="Disordered" evidence="1">
    <location>
        <begin position="1"/>
        <end position="23"/>
    </location>
</feature>
<feature type="compositionally biased region" description="Polar residues" evidence="1">
    <location>
        <begin position="110"/>
        <end position="129"/>
    </location>
</feature>
<dbReference type="InterPro" id="IPR058348">
    <property type="entry name" value="DUF8035"/>
</dbReference>
<proteinExistence type="predicted"/>
<protein>
    <recommendedName>
        <fullName evidence="2">DUF8035 domain-containing protein</fullName>
    </recommendedName>
</protein>
<comment type="caution">
    <text evidence="3">The sequence shown here is derived from an EMBL/GenBank/DDBJ whole genome shotgun (WGS) entry which is preliminary data.</text>
</comment>
<keyword evidence="4" id="KW-1185">Reference proteome</keyword>
<evidence type="ECO:0000256" key="1">
    <source>
        <dbReference type="SAM" id="MobiDB-lite"/>
    </source>
</evidence>
<dbReference type="PANTHER" id="PTHR42081">
    <property type="entry name" value="ZINC FINGER PROTEIN DHHC DOMAIN CONTAINING PROTEIN"/>
    <property type="match status" value="1"/>
</dbReference>
<feature type="compositionally biased region" description="Basic and acidic residues" evidence="1">
    <location>
        <begin position="79"/>
        <end position="103"/>
    </location>
</feature>
<feature type="region of interest" description="Disordered" evidence="1">
    <location>
        <begin position="356"/>
        <end position="551"/>
    </location>
</feature>
<feature type="compositionally biased region" description="Basic and acidic residues" evidence="1">
    <location>
        <begin position="613"/>
        <end position="626"/>
    </location>
</feature>
<dbReference type="PANTHER" id="PTHR42081:SF1">
    <property type="entry name" value="ZINC FINGER PROTEIN DHHC DOMAIN CONTAINING PROTEIN"/>
    <property type="match status" value="1"/>
</dbReference>
<evidence type="ECO:0000313" key="3">
    <source>
        <dbReference type="EMBL" id="KAH8701730.1"/>
    </source>
</evidence>
<dbReference type="Proteomes" id="UP001201262">
    <property type="component" value="Unassembled WGS sequence"/>
</dbReference>
<dbReference type="GeneID" id="70241013"/>
<dbReference type="AlphaFoldDB" id="A0AAD4L0Q0"/>
<organism evidence="3 4">
    <name type="scientific">Talaromyces proteolyticus</name>
    <dbReference type="NCBI Taxonomy" id="1131652"/>
    <lineage>
        <taxon>Eukaryota</taxon>
        <taxon>Fungi</taxon>
        <taxon>Dikarya</taxon>
        <taxon>Ascomycota</taxon>
        <taxon>Pezizomycotina</taxon>
        <taxon>Eurotiomycetes</taxon>
        <taxon>Eurotiomycetidae</taxon>
        <taxon>Eurotiales</taxon>
        <taxon>Trichocomaceae</taxon>
        <taxon>Talaromyces</taxon>
        <taxon>Talaromyces sect. Bacilispori</taxon>
    </lineage>
</organism>
<feature type="compositionally biased region" description="Basic and acidic residues" evidence="1">
    <location>
        <begin position="172"/>
        <end position="181"/>
    </location>
</feature>
<dbReference type="EMBL" id="JAJTJA010000003">
    <property type="protein sequence ID" value="KAH8701730.1"/>
    <property type="molecule type" value="Genomic_DNA"/>
</dbReference>
<feature type="compositionally biased region" description="Basic residues" evidence="1">
    <location>
        <begin position="325"/>
        <end position="337"/>
    </location>
</feature>
<feature type="region of interest" description="Disordered" evidence="1">
    <location>
        <begin position="613"/>
        <end position="677"/>
    </location>
</feature>
<feature type="compositionally biased region" description="Basic and acidic residues" evidence="1">
    <location>
        <begin position="521"/>
        <end position="533"/>
    </location>
</feature>
<feature type="compositionally biased region" description="Basic and acidic residues" evidence="1">
    <location>
        <begin position="268"/>
        <end position="279"/>
    </location>
</feature>
<evidence type="ECO:0000259" key="2">
    <source>
        <dbReference type="Pfam" id="PF26118"/>
    </source>
</evidence>
<feature type="domain" description="DUF8035" evidence="2">
    <location>
        <begin position="552"/>
        <end position="604"/>
    </location>
</feature>
<feature type="compositionally biased region" description="Basic and acidic residues" evidence="1">
    <location>
        <begin position="308"/>
        <end position="324"/>
    </location>
</feature>
<reference evidence="3" key="1">
    <citation type="submission" date="2021-12" db="EMBL/GenBank/DDBJ databases">
        <title>Convergent genome expansion in fungi linked to evolution of root-endophyte symbiosis.</title>
        <authorList>
            <consortium name="DOE Joint Genome Institute"/>
            <person name="Ke Y.-H."/>
            <person name="Bonito G."/>
            <person name="Liao H.-L."/>
            <person name="Looney B."/>
            <person name="Rojas-Flechas A."/>
            <person name="Nash J."/>
            <person name="Hameed K."/>
            <person name="Schadt C."/>
            <person name="Martin F."/>
            <person name="Crous P.W."/>
            <person name="Miettinen O."/>
            <person name="Magnuson J.K."/>
            <person name="Labbe J."/>
            <person name="Jacobson D."/>
            <person name="Doktycz M.J."/>
            <person name="Veneault-Fourrey C."/>
            <person name="Kuo A."/>
            <person name="Mondo S."/>
            <person name="Calhoun S."/>
            <person name="Riley R."/>
            <person name="Ohm R."/>
            <person name="LaButti K."/>
            <person name="Andreopoulos B."/>
            <person name="Pangilinan J."/>
            <person name="Nolan M."/>
            <person name="Tritt A."/>
            <person name="Clum A."/>
            <person name="Lipzen A."/>
            <person name="Daum C."/>
            <person name="Barry K."/>
            <person name="Grigoriev I.V."/>
            <person name="Vilgalys R."/>
        </authorList>
    </citation>
    <scope>NUCLEOTIDE SEQUENCE</scope>
    <source>
        <strain evidence="3">PMI_201</strain>
    </source>
</reference>
<feature type="compositionally biased region" description="Basic and acidic residues" evidence="1">
    <location>
        <begin position="285"/>
        <end position="298"/>
    </location>
</feature>
<evidence type="ECO:0000313" key="4">
    <source>
        <dbReference type="Proteomes" id="UP001201262"/>
    </source>
</evidence>
<feature type="compositionally biased region" description="Polar residues" evidence="1">
    <location>
        <begin position="244"/>
        <end position="256"/>
    </location>
</feature>
<name>A0AAD4L0Q0_9EURO</name>
<feature type="region of interest" description="Disordered" evidence="1">
    <location>
        <begin position="221"/>
        <end position="340"/>
    </location>
</feature>
<dbReference type="Pfam" id="PF26118">
    <property type="entry name" value="DUF8035"/>
    <property type="match status" value="1"/>
</dbReference>
<feature type="region of interest" description="Disordered" evidence="1">
    <location>
        <begin position="79"/>
        <end position="181"/>
    </location>
</feature>